<evidence type="ECO:0000256" key="1">
    <source>
        <dbReference type="ARBA" id="ARBA00004953"/>
    </source>
</evidence>
<evidence type="ECO:0000313" key="8">
    <source>
        <dbReference type="EMBL" id="CRL37346.1"/>
    </source>
</evidence>
<dbReference type="CDD" id="cd11644">
    <property type="entry name" value="Precorrin-6Y-MT"/>
    <property type="match status" value="1"/>
</dbReference>
<dbReference type="InterPro" id="IPR000878">
    <property type="entry name" value="4pyrrol_Mease"/>
</dbReference>
<dbReference type="GO" id="GO:0008276">
    <property type="term" value="F:protein methyltransferase activity"/>
    <property type="evidence" value="ECO:0007669"/>
    <property type="project" value="InterPro"/>
</dbReference>
<keyword evidence="5" id="KW-0949">S-adenosyl-L-methionine</keyword>
<dbReference type="OrthoDB" id="9780707at2"/>
<dbReference type="SUPFAM" id="SSF53790">
    <property type="entry name" value="Tetrapyrrole methylase"/>
    <property type="match status" value="1"/>
</dbReference>
<dbReference type="NCBIfam" id="TIGR02467">
    <property type="entry name" value="CbiE"/>
    <property type="match status" value="1"/>
</dbReference>
<name>A0A0M6WLM4_9FIRM</name>
<dbReference type="InterPro" id="IPR003723">
    <property type="entry name" value="Precorrin-6x_reduct"/>
</dbReference>
<keyword evidence="2" id="KW-0169">Cobalamin biosynthesis</keyword>
<accession>A0A0M6WLM4</accession>
<dbReference type="Gene3D" id="3.40.1010.10">
    <property type="entry name" value="Cobalt-precorrin-4 Transmethylase, Domain 1"/>
    <property type="match status" value="1"/>
</dbReference>
<dbReference type="InterPro" id="IPR050714">
    <property type="entry name" value="Cobalamin_biosynth_MTase"/>
</dbReference>
<evidence type="ECO:0000313" key="9">
    <source>
        <dbReference type="Proteomes" id="UP000049828"/>
    </source>
</evidence>
<evidence type="ECO:0000256" key="2">
    <source>
        <dbReference type="ARBA" id="ARBA00022573"/>
    </source>
</evidence>
<keyword evidence="9" id="KW-1185">Reference proteome</keyword>
<sequence>MNRIVIFSGTTEGRMLAQTLSENGIQCIVSVATEYGESVMPEMDGVTVHKGRMDLEEMQKFITQSEVAAVVDATHPFATAVSENIRESLKNTEIPYIRLQRETSDIALNKDTIQENHSDVILCSDATECADFLNSTDGNILLTTGSKDLATYSQNEALKDRLFVRVLPGLESISLCEQNGICGKQIIAMQGPFSLEMNRALIRQFDIKYLVTKESGRTGGFLEKIKAAEAEGITACVIGNPEKQNSGDTFTQVCRKISKITGKTIKNQIALIGTGMGNEQTLTMEAAEKIREADCIFGAERLLRIIKNEQAVRYPYYLAADIIPELDRLSGCGVKVVILFSGDTGFYSGCGKLYETLKGRSDSSVRIYPGISSVSYFAALTGYSYQDAAVLSIHGHGAETEWIGNLTETIRFSAKTFLLMSGKEDVQKLGRLLQNYHLQNCKVLAGFQLSYPQEKVLALTPEACEHVEETGLYICLILNPDAEKKAVTCGIQDEQFLRDKVPMTKEEIRALSICKLHLQKDSVCYDIGSGTGSIAIEIAKRSGQIQVYAIEKKPLALELIQKNIEKFALPNIQVIAGEAPDCLKTEERSEHPTHAFIGGSSGRLKEILDVLYEKNHAMRIVINCISLETIRELTLLETDSRITDLEIIQVQVSRAKTVGGYHLMQGENPIFICSFDFAGDVC</sequence>
<keyword evidence="3 8" id="KW-0489">Methyltransferase</keyword>
<evidence type="ECO:0000256" key="4">
    <source>
        <dbReference type="ARBA" id="ARBA00022679"/>
    </source>
</evidence>
<dbReference type="AlphaFoldDB" id="A0A0M6WLM4"/>
<dbReference type="NCBIfam" id="TIGR00715">
    <property type="entry name" value="precor6x_red"/>
    <property type="match status" value="1"/>
</dbReference>
<evidence type="ECO:0000259" key="6">
    <source>
        <dbReference type="Pfam" id="PF00590"/>
    </source>
</evidence>
<dbReference type="InterPro" id="IPR035996">
    <property type="entry name" value="4pyrrol_Methylase_sf"/>
</dbReference>
<dbReference type="PANTHER" id="PTHR43182:SF1">
    <property type="entry name" value="COBALT-PRECORRIN-7 C(5)-METHYLTRANSFERASE"/>
    <property type="match status" value="1"/>
</dbReference>
<organism evidence="8 9">
    <name type="scientific">Roseburia inulinivorans</name>
    <dbReference type="NCBI Taxonomy" id="360807"/>
    <lineage>
        <taxon>Bacteria</taxon>
        <taxon>Bacillati</taxon>
        <taxon>Bacillota</taxon>
        <taxon>Clostridia</taxon>
        <taxon>Lachnospirales</taxon>
        <taxon>Lachnospiraceae</taxon>
        <taxon>Roseburia</taxon>
    </lineage>
</organism>
<dbReference type="CDD" id="cd02440">
    <property type="entry name" value="AdoMet_MTases"/>
    <property type="match status" value="1"/>
</dbReference>
<evidence type="ECO:0000256" key="3">
    <source>
        <dbReference type="ARBA" id="ARBA00022603"/>
    </source>
</evidence>
<dbReference type="NCBIfam" id="TIGR02469">
    <property type="entry name" value="CbiT"/>
    <property type="match status" value="1"/>
</dbReference>
<dbReference type="InterPro" id="IPR029063">
    <property type="entry name" value="SAM-dependent_MTases_sf"/>
</dbReference>
<dbReference type="InterPro" id="IPR014777">
    <property type="entry name" value="4pyrrole_Mease_sub1"/>
</dbReference>
<dbReference type="RefSeq" id="WP_055039560.1">
    <property type="nucleotide sequence ID" value="NZ_CVRS01000067.1"/>
</dbReference>
<dbReference type="GO" id="GO:0009236">
    <property type="term" value="P:cobalamin biosynthetic process"/>
    <property type="evidence" value="ECO:0007669"/>
    <property type="project" value="UniProtKB-UniPathway"/>
</dbReference>
<proteinExistence type="predicted"/>
<gene>
    <name evidence="8" type="ORF">RIL183_03631</name>
</gene>
<dbReference type="GO" id="GO:0032259">
    <property type="term" value="P:methylation"/>
    <property type="evidence" value="ECO:0007669"/>
    <property type="project" value="UniProtKB-KW"/>
</dbReference>
<dbReference type="Gene3D" id="3.40.50.150">
    <property type="entry name" value="Vaccinia Virus protein VP39"/>
    <property type="match status" value="1"/>
</dbReference>
<reference evidence="9" key="1">
    <citation type="submission" date="2015-05" db="EMBL/GenBank/DDBJ databases">
        <authorList>
            <consortium name="Pathogen Informatics"/>
        </authorList>
    </citation>
    <scope>NUCLEOTIDE SEQUENCE [LARGE SCALE GENOMIC DNA]</scope>
    <source>
        <strain evidence="9">L1-83</strain>
    </source>
</reference>
<dbReference type="UniPathway" id="UPA00148"/>
<dbReference type="InterPro" id="IPR014008">
    <property type="entry name" value="Cbl_synth_MTase_CbiT"/>
</dbReference>
<feature type="domain" description="Tetrapyrrole methylase" evidence="6">
    <location>
        <begin position="269"/>
        <end position="458"/>
    </location>
</feature>
<dbReference type="InterPro" id="IPR012818">
    <property type="entry name" value="CbiE"/>
</dbReference>
<dbReference type="SUPFAM" id="SSF53335">
    <property type="entry name" value="S-adenosyl-L-methionine-dependent methyltransferases"/>
    <property type="match status" value="1"/>
</dbReference>
<dbReference type="PROSITE" id="PS51014">
    <property type="entry name" value="COBK_CBIJ"/>
    <property type="match status" value="1"/>
</dbReference>
<evidence type="ECO:0000259" key="7">
    <source>
        <dbReference type="Pfam" id="PF13847"/>
    </source>
</evidence>
<feature type="domain" description="Methyltransferase" evidence="7">
    <location>
        <begin position="521"/>
        <end position="585"/>
    </location>
</feature>
<dbReference type="Pfam" id="PF13847">
    <property type="entry name" value="Methyltransf_31"/>
    <property type="match status" value="1"/>
</dbReference>
<evidence type="ECO:0000256" key="5">
    <source>
        <dbReference type="ARBA" id="ARBA00022691"/>
    </source>
</evidence>
<protein>
    <submittedName>
        <fullName evidence="8">Precorrin-6Y C(5,15)-methyltransferase</fullName>
    </submittedName>
</protein>
<dbReference type="Pfam" id="PF02571">
    <property type="entry name" value="CbiJ"/>
    <property type="match status" value="1"/>
</dbReference>
<dbReference type="GO" id="GO:0016994">
    <property type="term" value="F:precorrin-6A reductase activity"/>
    <property type="evidence" value="ECO:0007669"/>
    <property type="project" value="InterPro"/>
</dbReference>
<dbReference type="InterPro" id="IPR025714">
    <property type="entry name" value="Methyltranfer_dom"/>
</dbReference>
<comment type="pathway">
    <text evidence="1">Cofactor biosynthesis; adenosylcobalamin biosynthesis.</text>
</comment>
<dbReference type="STRING" id="360807.ERS852392_02549"/>
<dbReference type="PANTHER" id="PTHR43182">
    <property type="entry name" value="COBALT-PRECORRIN-6B C(15)-METHYLTRANSFERASE (DECARBOXYLATING)"/>
    <property type="match status" value="1"/>
</dbReference>
<dbReference type="Pfam" id="PF00590">
    <property type="entry name" value="TP_methylase"/>
    <property type="match status" value="1"/>
</dbReference>
<dbReference type="Proteomes" id="UP000049828">
    <property type="component" value="Unassembled WGS sequence"/>
</dbReference>
<keyword evidence="4 8" id="KW-0808">Transferase</keyword>
<dbReference type="EMBL" id="CVRS01000067">
    <property type="protein sequence ID" value="CRL37346.1"/>
    <property type="molecule type" value="Genomic_DNA"/>
</dbReference>